<dbReference type="AlphaFoldDB" id="A0AAV2CT22"/>
<protein>
    <submittedName>
        <fullName evidence="1">Uncharacterized protein</fullName>
    </submittedName>
</protein>
<dbReference type="EMBL" id="OZ034814">
    <property type="protein sequence ID" value="CAL1359568.1"/>
    <property type="molecule type" value="Genomic_DNA"/>
</dbReference>
<accession>A0AAV2CT22</accession>
<proteinExistence type="predicted"/>
<keyword evidence="2" id="KW-1185">Reference proteome</keyword>
<evidence type="ECO:0000313" key="2">
    <source>
        <dbReference type="Proteomes" id="UP001497516"/>
    </source>
</evidence>
<sequence length="70" mass="7736">MGGDWSLSMTEKVERRDKAVVSGVTGCSLGLVEEVEVRNSMLRGELQPEERVGAYAKERRCGDMTMEEVG</sequence>
<evidence type="ECO:0000313" key="1">
    <source>
        <dbReference type="EMBL" id="CAL1359568.1"/>
    </source>
</evidence>
<organism evidence="1 2">
    <name type="scientific">Linum trigynum</name>
    <dbReference type="NCBI Taxonomy" id="586398"/>
    <lineage>
        <taxon>Eukaryota</taxon>
        <taxon>Viridiplantae</taxon>
        <taxon>Streptophyta</taxon>
        <taxon>Embryophyta</taxon>
        <taxon>Tracheophyta</taxon>
        <taxon>Spermatophyta</taxon>
        <taxon>Magnoliopsida</taxon>
        <taxon>eudicotyledons</taxon>
        <taxon>Gunneridae</taxon>
        <taxon>Pentapetalae</taxon>
        <taxon>rosids</taxon>
        <taxon>fabids</taxon>
        <taxon>Malpighiales</taxon>
        <taxon>Linaceae</taxon>
        <taxon>Linum</taxon>
    </lineage>
</organism>
<reference evidence="1 2" key="1">
    <citation type="submission" date="2024-04" db="EMBL/GenBank/DDBJ databases">
        <authorList>
            <person name="Fracassetti M."/>
        </authorList>
    </citation>
    <scope>NUCLEOTIDE SEQUENCE [LARGE SCALE GENOMIC DNA]</scope>
</reference>
<gene>
    <name evidence="1" type="ORF">LTRI10_LOCUS7044</name>
</gene>
<name>A0AAV2CT22_9ROSI</name>
<dbReference type="Proteomes" id="UP001497516">
    <property type="component" value="Chromosome 10"/>
</dbReference>